<dbReference type="InterPro" id="IPR052572">
    <property type="entry name" value="UPF0153_domain"/>
</dbReference>
<evidence type="ECO:0000313" key="1">
    <source>
        <dbReference type="EMBL" id="MBT0666037.1"/>
    </source>
</evidence>
<name>A0AAW4LDR7_9BACT</name>
<dbReference type="Proteomes" id="UP000811899">
    <property type="component" value="Unassembled WGS sequence"/>
</dbReference>
<reference evidence="1 2" key="1">
    <citation type="submission" date="2021-05" db="EMBL/GenBank/DDBJ databases">
        <title>The draft genome of Geobacter pelophilus DSM 12255.</title>
        <authorList>
            <person name="Xu Z."/>
            <person name="Masuda Y."/>
            <person name="Itoh H."/>
            <person name="Senoo K."/>
        </authorList>
    </citation>
    <scope>NUCLEOTIDE SEQUENCE [LARGE SCALE GENOMIC DNA]</scope>
    <source>
        <strain evidence="1 2">DSM 12255</strain>
    </source>
</reference>
<comment type="caution">
    <text evidence="1">The sequence shown here is derived from an EMBL/GenBank/DDBJ whole genome shotgun (WGS) entry which is preliminary data.</text>
</comment>
<dbReference type="EMBL" id="JAHCVJ010000008">
    <property type="protein sequence ID" value="MBT0666037.1"/>
    <property type="molecule type" value="Genomic_DNA"/>
</dbReference>
<dbReference type="RefSeq" id="WP_214172807.1">
    <property type="nucleotide sequence ID" value="NZ_JAHCVJ010000008.1"/>
</dbReference>
<protein>
    <submittedName>
        <fullName evidence="1">YkgJ family cysteine cluster protein</fullName>
    </submittedName>
</protein>
<sequence length="79" mass="8702">MECMRCGTCCVAPDIAALEKPLGVRCLKLRSDGTCSIYDARPTVCRGYRPDEICKMVAAPTLDQRVANYLELFGLERSG</sequence>
<gene>
    <name evidence="1" type="ORF">KI809_17125</name>
</gene>
<dbReference type="PANTHER" id="PTHR36931">
    <property type="entry name" value="UPF0153 PROTEIN YEIW"/>
    <property type="match status" value="1"/>
</dbReference>
<keyword evidence="2" id="KW-1185">Reference proteome</keyword>
<accession>A0AAW4LDR7</accession>
<dbReference type="PANTHER" id="PTHR36931:SF1">
    <property type="entry name" value="UPF0153 PROTEIN YEIW"/>
    <property type="match status" value="1"/>
</dbReference>
<proteinExistence type="predicted"/>
<evidence type="ECO:0000313" key="2">
    <source>
        <dbReference type="Proteomes" id="UP000811899"/>
    </source>
</evidence>
<organism evidence="1 2">
    <name type="scientific">Geoanaerobacter pelophilus</name>
    <dbReference type="NCBI Taxonomy" id="60036"/>
    <lineage>
        <taxon>Bacteria</taxon>
        <taxon>Pseudomonadati</taxon>
        <taxon>Thermodesulfobacteriota</taxon>
        <taxon>Desulfuromonadia</taxon>
        <taxon>Geobacterales</taxon>
        <taxon>Geobacteraceae</taxon>
        <taxon>Geoanaerobacter</taxon>
    </lineage>
</organism>
<dbReference type="AlphaFoldDB" id="A0AAW4LDR7"/>